<dbReference type="InterPro" id="IPR050143">
    <property type="entry name" value="TRIM/RBCC"/>
</dbReference>
<evidence type="ECO:0000259" key="6">
    <source>
        <dbReference type="PROSITE" id="PS50089"/>
    </source>
</evidence>
<reference evidence="8" key="1">
    <citation type="journal article" date="2021" name="Sci. Adv.">
        <title>The American lobster genome reveals insights on longevity, neural, and immune adaptations.</title>
        <authorList>
            <person name="Polinski J.M."/>
            <person name="Zimin A.V."/>
            <person name="Clark K.F."/>
            <person name="Kohn A.B."/>
            <person name="Sadowski N."/>
            <person name="Timp W."/>
            <person name="Ptitsyn A."/>
            <person name="Khanna P."/>
            <person name="Romanova D.Y."/>
            <person name="Williams P."/>
            <person name="Greenwood S.J."/>
            <person name="Moroz L.L."/>
            <person name="Walt D.R."/>
            <person name="Bodnar A.G."/>
        </authorList>
    </citation>
    <scope>NUCLEOTIDE SEQUENCE</scope>
    <source>
        <strain evidence="8">GMGI-L3</strain>
    </source>
</reference>
<evidence type="ECO:0000313" key="8">
    <source>
        <dbReference type="EMBL" id="KAG7170257.1"/>
    </source>
</evidence>
<dbReference type="AlphaFoldDB" id="A0A8J5N0N6"/>
<dbReference type="Proteomes" id="UP000747542">
    <property type="component" value="Unassembled WGS sequence"/>
</dbReference>
<dbReference type="InterPro" id="IPR017907">
    <property type="entry name" value="Znf_RING_CS"/>
</dbReference>
<accession>A0A8J5N0N6</accession>
<dbReference type="PANTHER" id="PTHR24103">
    <property type="entry name" value="E3 UBIQUITIN-PROTEIN LIGASE TRIM"/>
    <property type="match status" value="1"/>
</dbReference>
<feature type="compositionally biased region" description="Polar residues" evidence="5">
    <location>
        <begin position="337"/>
        <end position="354"/>
    </location>
</feature>
<evidence type="ECO:0000256" key="1">
    <source>
        <dbReference type="ARBA" id="ARBA00022723"/>
    </source>
</evidence>
<name>A0A8J5N0N6_HOMAM</name>
<feature type="compositionally biased region" description="Polar residues" evidence="5">
    <location>
        <begin position="262"/>
        <end position="274"/>
    </location>
</feature>
<evidence type="ECO:0000256" key="2">
    <source>
        <dbReference type="ARBA" id="ARBA00022771"/>
    </source>
</evidence>
<dbReference type="PROSITE" id="PS50119">
    <property type="entry name" value="ZF_BBOX"/>
    <property type="match status" value="1"/>
</dbReference>
<evidence type="ECO:0000259" key="7">
    <source>
        <dbReference type="PROSITE" id="PS50119"/>
    </source>
</evidence>
<dbReference type="Pfam" id="PF00160">
    <property type="entry name" value="Pro_isomerase"/>
    <property type="match status" value="1"/>
</dbReference>
<dbReference type="InterPro" id="IPR000315">
    <property type="entry name" value="Znf_B-box"/>
</dbReference>
<keyword evidence="2 4" id="KW-0863">Zinc-finger</keyword>
<dbReference type="PROSITE" id="PS00518">
    <property type="entry name" value="ZF_RING_1"/>
    <property type="match status" value="1"/>
</dbReference>
<feature type="compositionally biased region" description="Low complexity" evidence="5">
    <location>
        <begin position="279"/>
        <end position="291"/>
    </location>
</feature>
<dbReference type="GO" id="GO:0003755">
    <property type="term" value="F:peptidyl-prolyl cis-trans isomerase activity"/>
    <property type="evidence" value="ECO:0007669"/>
    <property type="project" value="InterPro"/>
</dbReference>
<feature type="domain" description="RING-type" evidence="6">
    <location>
        <begin position="7"/>
        <end position="50"/>
    </location>
</feature>
<comment type="caution">
    <text evidence="8">The sequence shown here is derived from an EMBL/GenBank/DDBJ whole genome shotgun (WGS) entry which is preliminary data.</text>
</comment>
<sequence>MEYATTCMVCLSTYGRKSAQPLVLLCGHTICRCCVTTLIRTGPRCCPKCKKEHSFHAFKNLPVNYDLLAVVEEYTLTRKEVCSSHEEQMQYWCRECQQPLCGQCLLRGHLEHGHEVITADVSIHEQKNDLRNHANHLQKLYSEDKRRTTSRFLEAINSVIQLCGRSDSLYELNKGVNDTFSKFISFSNFETMSSSKTQLMTLESEARAKGLLQDVDSELSGLTVSSACHLAPSEGASGFTDKEEPTISSSQGAAPTGLEVPSPNQGTTSTSQEAASVCQEAASVSQEAASVGQEGASVSQEGASASQEGASASQETASVSQEAASVSQEAASVSQEGASVSQEGASASQEGASVSQEGASASQEGASASQEEASASQEEASASQEGASASQEGASASQEDTKPTREVLGVTDIEEGTDNEDQRMWPLTCCVLVDEARQATLSWEQGKVLLSAPKDITVDPLVTIKLPVIEELMDKENPEVFLELSVLYRTLGRVHIRLRSHTHLAKQFLALCIGKLGPSFLGSKMIRVDNKDEGGEMLVGGQYKHPNPQTSTYISRRLVERKAWDNNPIVHLKEALVVGCSGGCPKSDTVFGICTKNGTEKTGENPVFGQVVSGMEVVRAAVSHDPVCEVFISNCGLAV</sequence>
<protein>
    <submittedName>
        <fullName evidence="8">E3 ubiquitin-protein ligase TRIM13-like 2</fullName>
    </submittedName>
</protein>
<evidence type="ECO:0000313" key="9">
    <source>
        <dbReference type="Proteomes" id="UP000747542"/>
    </source>
</evidence>
<dbReference type="OrthoDB" id="6342361at2759"/>
<feature type="domain" description="B box-type" evidence="7">
    <location>
        <begin position="77"/>
        <end position="119"/>
    </location>
</feature>
<evidence type="ECO:0000256" key="4">
    <source>
        <dbReference type="PROSITE-ProRule" id="PRU00024"/>
    </source>
</evidence>
<dbReference type="PROSITE" id="PS50089">
    <property type="entry name" value="ZF_RING_2"/>
    <property type="match status" value="1"/>
</dbReference>
<dbReference type="Pfam" id="PF00643">
    <property type="entry name" value="zf-B_box"/>
    <property type="match status" value="1"/>
</dbReference>
<dbReference type="SMART" id="SM00184">
    <property type="entry name" value="RING"/>
    <property type="match status" value="1"/>
</dbReference>
<feature type="region of interest" description="Disordered" evidence="5">
    <location>
        <begin position="233"/>
        <end position="405"/>
    </location>
</feature>
<dbReference type="GO" id="GO:0008270">
    <property type="term" value="F:zinc ion binding"/>
    <property type="evidence" value="ECO:0007669"/>
    <property type="project" value="UniProtKB-KW"/>
</dbReference>
<dbReference type="InterPro" id="IPR001841">
    <property type="entry name" value="Znf_RING"/>
</dbReference>
<keyword evidence="9" id="KW-1185">Reference proteome</keyword>
<dbReference type="InterPro" id="IPR002130">
    <property type="entry name" value="Cyclophilin-type_PPIase_dom"/>
</dbReference>
<keyword evidence="3" id="KW-0862">Zinc</keyword>
<gene>
    <name evidence="8" type="primary">Trim13-L2</name>
    <name evidence="8" type="ORF">Hamer_G024688</name>
</gene>
<organism evidence="8 9">
    <name type="scientific">Homarus americanus</name>
    <name type="common">American lobster</name>
    <dbReference type="NCBI Taxonomy" id="6706"/>
    <lineage>
        <taxon>Eukaryota</taxon>
        <taxon>Metazoa</taxon>
        <taxon>Ecdysozoa</taxon>
        <taxon>Arthropoda</taxon>
        <taxon>Crustacea</taxon>
        <taxon>Multicrustacea</taxon>
        <taxon>Malacostraca</taxon>
        <taxon>Eumalacostraca</taxon>
        <taxon>Eucarida</taxon>
        <taxon>Decapoda</taxon>
        <taxon>Pleocyemata</taxon>
        <taxon>Astacidea</taxon>
        <taxon>Nephropoidea</taxon>
        <taxon>Nephropidae</taxon>
        <taxon>Homarus</taxon>
    </lineage>
</organism>
<evidence type="ECO:0000256" key="5">
    <source>
        <dbReference type="SAM" id="MobiDB-lite"/>
    </source>
</evidence>
<keyword evidence="1" id="KW-0479">Metal-binding</keyword>
<feature type="compositionally biased region" description="Low complexity" evidence="5">
    <location>
        <begin position="355"/>
        <end position="398"/>
    </location>
</feature>
<proteinExistence type="predicted"/>
<dbReference type="SMART" id="SM00336">
    <property type="entry name" value="BBOX"/>
    <property type="match status" value="1"/>
</dbReference>
<dbReference type="EMBL" id="JAHLQT010014562">
    <property type="protein sequence ID" value="KAG7170257.1"/>
    <property type="molecule type" value="Genomic_DNA"/>
</dbReference>
<feature type="compositionally biased region" description="Low complexity" evidence="5">
    <location>
        <begin position="299"/>
        <end position="336"/>
    </location>
</feature>
<evidence type="ECO:0000256" key="3">
    <source>
        <dbReference type="ARBA" id="ARBA00022833"/>
    </source>
</evidence>